<dbReference type="Proteomes" id="UP000198565">
    <property type="component" value="Unassembled WGS sequence"/>
</dbReference>
<gene>
    <name evidence="1" type="ORF">SAMN04487943_106192</name>
</gene>
<evidence type="ECO:0000313" key="2">
    <source>
        <dbReference type="Proteomes" id="UP000198565"/>
    </source>
</evidence>
<dbReference type="EMBL" id="FOTR01000006">
    <property type="protein sequence ID" value="SFM01440.1"/>
    <property type="molecule type" value="Genomic_DNA"/>
</dbReference>
<organism evidence="1 2">
    <name type="scientific">Gracilibacillus orientalis</name>
    <dbReference type="NCBI Taxonomy" id="334253"/>
    <lineage>
        <taxon>Bacteria</taxon>
        <taxon>Bacillati</taxon>
        <taxon>Bacillota</taxon>
        <taxon>Bacilli</taxon>
        <taxon>Bacillales</taxon>
        <taxon>Bacillaceae</taxon>
        <taxon>Gracilibacillus</taxon>
    </lineage>
</organism>
<protein>
    <submittedName>
        <fullName evidence="1">Uncharacterized protein</fullName>
    </submittedName>
</protein>
<dbReference type="RefSeq" id="WP_091484008.1">
    <property type="nucleotide sequence ID" value="NZ_FOTR01000006.1"/>
</dbReference>
<accession>A0A1I4ME28</accession>
<dbReference type="STRING" id="334253.SAMN04487943_106192"/>
<keyword evidence="2" id="KW-1185">Reference proteome</keyword>
<proteinExistence type="predicted"/>
<sequence>MKKIVLVSLMLLIACSNQDNEPMITKEDPEQPIDELLDQEAVQETSQETENPEVEFVLKDEIITLNTENITILGAYLNTVNNRNRAISNMKLDKLELDRLYLLSFNCSSSTCSYLLLDRNEPNRSFLVDDLINLKDVILSPDQSKLLFIINESQTDSWKVFNIEEWATVQFEPSPPEKISIQTANWHDEESFTIEYQQLPDNTAQEMIIKEQQEQLHN</sequence>
<dbReference type="AlphaFoldDB" id="A0A1I4ME28"/>
<dbReference type="OrthoDB" id="2829902at2"/>
<reference evidence="2" key="1">
    <citation type="submission" date="2016-10" db="EMBL/GenBank/DDBJ databases">
        <authorList>
            <person name="Varghese N."/>
            <person name="Submissions S."/>
        </authorList>
    </citation>
    <scope>NUCLEOTIDE SEQUENCE [LARGE SCALE GENOMIC DNA]</scope>
    <source>
        <strain evidence="2">CGMCC 1.4250</strain>
    </source>
</reference>
<evidence type="ECO:0000313" key="1">
    <source>
        <dbReference type="EMBL" id="SFM01440.1"/>
    </source>
</evidence>
<name>A0A1I4ME28_9BACI</name>
<dbReference type="PROSITE" id="PS51257">
    <property type="entry name" value="PROKAR_LIPOPROTEIN"/>
    <property type="match status" value="1"/>
</dbReference>